<dbReference type="GO" id="GO:0016740">
    <property type="term" value="F:transferase activity"/>
    <property type="evidence" value="ECO:0007669"/>
    <property type="project" value="UniProtKB-KW"/>
</dbReference>
<organism evidence="1 2">
    <name type="scientific">Actinomadura rubteroloni</name>
    <dbReference type="NCBI Taxonomy" id="1926885"/>
    <lineage>
        <taxon>Bacteria</taxon>
        <taxon>Bacillati</taxon>
        <taxon>Actinomycetota</taxon>
        <taxon>Actinomycetes</taxon>
        <taxon>Streptosporangiales</taxon>
        <taxon>Thermomonosporaceae</taxon>
        <taxon>Actinomadura</taxon>
    </lineage>
</organism>
<proteinExistence type="predicted"/>
<comment type="caution">
    <text evidence="1">The sequence shown here is derived from an EMBL/GenBank/DDBJ whole genome shotgun (WGS) entry which is preliminary data.</text>
</comment>
<evidence type="ECO:0000313" key="2">
    <source>
        <dbReference type="Proteomes" id="UP000242367"/>
    </source>
</evidence>
<dbReference type="InterPro" id="IPR011009">
    <property type="entry name" value="Kinase-like_dom_sf"/>
</dbReference>
<dbReference type="EMBL" id="MTBP01000001">
    <property type="protein sequence ID" value="POM26235.1"/>
    <property type="molecule type" value="Genomic_DNA"/>
</dbReference>
<sequence>MPRTAWVELPGAVRTAVQERTGEVLAESPTRFGARSHLTSTLTAENGPVFVKAARLDSPFAGGLRNERAVSPHVRHVAAPLLWAVEADDWLVLGFEHIDGRHEPYEPGGMALNALTEILGELAAVPCPSTVTKRIASRWAGDDERLTAAMSGDALLHTDLNPANLLLTGDRPRLVDWAWASRGAAWVEIALVLPRLIGHGHAPDEAERWAGRFPSWQQASADAVDALARRNLSRWERTTGGNREWSTAMAAATRQWITWRSRHRRTRTVHRG</sequence>
<dbReference type="RefSeq" id="WP_146058936.1">
    <property type="nucleotide sequence ID" value="NZ_MTBP01000001.1"/>
</dbReference>
<dbReference type="Proteomes" id="UP000242367">
    <property type="component" value="Unassembled WGS sequence"/>
</dbReference>
<protein>
    <submittedName>
        <fullName evidence="1">Phosphotransferase enzyme family protein</fullName>
    </submittedName>
</protein>
<accession>A0A2P4UMG4</accession>
<dbReference type="SUPFAM" id="SSF56112">
    <property type="entry name" value="Protein kinase-like (PK-like)"/>
    <property type="match status" value="1"/>
</dbReference>
<keyword evidence="1" id="KW-0808">Transferase</keyword>
<reference evidence="1 2" key="1">
    <citation type="journal article" date="2017" name="Chemistry">
        <title>Isolation, Biosynthesis and Chemical Modifications of Rubterolones A-F: Rare Tropolone Alkaloids from Actinomadura sp. 5-2.</title>
        <authorList>
            <person name="Guo H."/>
            <person name="Benndorf R."/>
            <person name="Leichnitz D."/>
            <person name="Klassen J.L."/>
            <person name="Vollmers J."/>
            <person name="Gorls H."/>
            <person name="Steinacker M."/>
            <person name="Weigel C."/>
            <person name="Dahse H.M."/>
            <person name="Kaster A.K."/>
            <person name="de Beer Z.W."/>
            <person name="Poulsen M."/>
            <person name="Beemelmanns C."/>
        </authorList>
    </citation>
    <scope>NUCLEOTIDE SEQUENCE [LARGE SCALE GENOMIC DNA]</scope>
    <source>
        <strain evidence="1 2">5-2</strain>
    </source>
</reference>
<evidence type="ECO:0000313" key="1">
    <source>
        <dbReference type="EMBL" id="POM26235.1"/>
    </source>
</evidence>
<dbReference type="AlphaFoldDB" id="A0A2P4UMG4"/>
<gene>
    <name evidence="1" type="ORF">BTM25_06290</name>
</gene>
<name>A0A2P4UMG4_9ACTN</name>
<dbReference type="Gene3D" id="3.90.1200.10">
    <property type="match status" value="1"/>
</dbReference>
<keyword evidence="2" id="KW-1185">Reference proteome</keyword>